<feature type="domain" description="Organic solvent tolerance-like N-terminal" evidence="5">
    <location>
        <begin position="35"/>
        <end position="144"/>
    </location>
</feature>
<keyword evidence="3 4" id="KW-0574">Periplasm</keyword>
<gene>
    <name evidence="4" type="primary">lptA</name>
    <name evidence="6" type="ORF">BGI32_02200</name>
</gene>
<proteinExistence type="inferred from homology"/>
<dbReference type="InterPro" id="IPR052037">
    <property type="entry name" value="LPS_export_LptA"/>
</dbReference>
<dbReference type="Pfam" id="PF03968">
    <property type="entry name" value="LptD_N"/>
    <property type="match status" value="1"/>
</dbReference>
<dbReference type="PANTHER" id="PTHR36504:SF1">
    <property type="entry name" value="LIPOPOLYSACCHARIDE EXPORT SYSTEM PROTEIN LPTA"/>
    <property type="match status" value="1"/>
</dbReference>
<evidence type="ECO:0000313" key="7">
    <source>
        <dbReference type="Proteomes" id="UP000231293"/>
    </source>
</evidence>
<comment type="subunit">
    <text evidence="4">Component of the lipopolysaccharide transport and assembly complex.</text>
</comment>
<evidence type="ECO:0000313" key="6">
    <source>
        <dbReference type="EMBL" id="PIT17569.1"/>
    </source>
</evidence>
<sequence length="167" mass="18153" precursor="true">MIRIRTNGKVLAAMLLLAGSVHAWALDSDRQQPIQIEADQGSLDKQNQTTVFTGNVKMRQGTMYMNAARVTAHKDNAGNQTIIADGKPATFGQQLEKDGMVFGQGDNVHYESQSGIVTITGNAQVNRGGDMARGAVIIYNTNTEVYTVKSAPKGRVHVIIQPQQKKK</sequence>
<dbReference type="GO" id="GO:0017089">
    <property type="term" value="F:glycolipid transfer activity"/>
    <property type="evidence" value="ECO:0007669"/>
    <property type="project" value="TreeGrafter"/>
</dbReference>
<dbReference type="InterPro" id="IPR005653">
    <property type="entry name" value="OstA-like_N"/>
</dbReference>
<reference evidence="6 7" key="1">
    <citation type="journal article" date="2017" name="MBio">
        <title>Type VI secretion-mediated competition in the bee gut microbiome.</title>
        <authorList>
            <person name="Steele M.I."/>
            <person name="Kwong W.K."/>
            <person name="Powell J.E."/>
            <person name="Whiteley M."/>
            <person name="Moran N.A."/>
        </authorList>
    </citation>
    <scope>NUCLEOTIDE SEQUENCE [LARGE SCALE GENOMIC DNA]</scope>
    <source>
        <strain evidence="6 7">App2-2</strain>
    </source>
</reference>
<dbReference type="HAMAP" id="MF_01914">
    <property type="entry name" value="LPS_assembly_LptA"/>
    <property type="match status" value="1"/>
</dbReference>
<keyword evidence="1 4" id="KW-0813">Transport</keyword>
<dbReference type="GO" id="GO:0009279">
    <property type="term" value="C:cell outer membrane"/>
    <property type="evidence" value="ECO:0007669"/>
    <property type="project" value="TreeGrafter"/>
</dbReference>
<accession>A0A2N9WVV9</accession>
<dbReference type="GO" id="GO:0015920">
    <property type="term" value="P:lipopolysaccharide transport"/>
    <property type="evidence" value="ECO:0007669"/>
    <property type="project" value="UniProtKB-UniRule"/>
</dbReference>
<dbReference type="AlphaFoldDB" id="A0A2N9WVV9"/>
<dbReference type="NCBIfam" id="TIGR03002">
    <property type="entry name" value="outer_YhbN_LptA"/>
    <property type="match status" value="1"/>
</dbReference>
<dbReference type="GO" id="GO:0043165">
    <property type="term" value="P:Gram-negative-bacterium-type cell outer membrane assembly"/>
    <property type="evidence" value="ECO:0007669"/>
    <property type="project" value="UniProtKB-UniRule"/>
</dbReference>
<dbReference type="GO" id="GO:0030288">
    <property type="term" value="C:outer membrane-bounded periplasmic space"/>
    <property type="evidence" value="ECO:0007669"/>
    <property type="project" value="TreeGrafter"/>
</dbReference>
<protein>
    <recommendedName>
        <fullName evidence="4">Lipopolysaccharide export system protein LptA</fullName>
    </recommendedName>
</protein>
<comment type="subcellular location">
    <subcellularLocation>
        <location evidence="4">Periplasm</location>
    </subcellularLocation>
</comment>
<keyword evidence="2 4" id="KW-0732">Signal</keyword>
<evidence type="ECO:0000259" key="5">
    <source>
        <dbReference type="Pfam" id="PF03968"/>
    </source>
</evidence>
<evidence type="ECO:0000256" key="1">
    <source>
        <dbReference type="ARBA" id="ARBA00022448"/>
    </source>
</evidence>
<comment type="function">
    <text evidence="4">Involved in the assembly of lipopolysaccharide (LPS). Required for the translocation of LPS from the inner membrane to the outer membrane.</text>
</comment>
<dbReference type="Proteomes" id="UP000231293">
    <property type="component" value="Unassembled WGS sequence"/>
</dbReference>
<evidence type="ECO:0000256" key="4">
    <source>
        <dbReference type="HAMAP-Rule" id="MF_01914"/>
    </source>
</evidence>
<dbReference type="InterPro" id="IPR014340">
    <property type="entry name" value="LptA"/>
</dbReference>
<comment type="caution">
    <text evidence="6">The sequence shown here is derived from an EMBL/GenBank/DDBJ whole genome shotgun (WGS) entry which is preliminary data.</text>
</comment>
<dbReference type="EMBL" id="MDVB01000014">
    <property type="protein sequence ID" value="PIT17569.1"/>
    <property type="molecule type" value="Genomic_DNA"/>
</dbReference>
<dbReference type="Gene3D" id="2.60.450.10">
    <property type="entry name" value="Lipopolysaccharide (LPS) transport protein A like domain"/>
    <property type="match status" value="1"/>
</dbReference>
<organism evidence="6 7">
    <name type="scientific">Snodgrassella alvi</name>
    <dbReference type="NCBI Taxonomy" id="1196083"/>
    <lineage>
        <taxon>Bacteria</taxon>
        <taxon>Pseudomonadati</taxon>
        <taxon>Pseudomonadota</taxon>
        <taxon>Betaproteobacteria</taxon>
        <taxon>Neisseriales</taxon>
        <taxon>Neisseriaceae</taxon>
        <taxon>Snodgrassella</taxon>
    </lineage>
</organism>
<comment type="similarity">
    <text evidence="4">Belongs to the LptA family.</text>
</comment>
<feature type="signal peptide" evidence="4">
    <location>
        <begin position="1"/>
        <end position="25"/>
    </location>
</feature>
<dbReference type="GO" id="GO:0001530">
    <property type="term" value="F:lipopolysaccharide binding"/>
    <property type="evidence" value="ECO:0007669"/>
    <property type="project" value="InterPro"/>
</dbReference>
<name>A0A2N9WVV9_9NEIS</name>
<dbReference type="PANTHER" id="PTHR36504">
    <property type="entry name" value="LIPOPOLYSACCHARIDE EXPORT SYSTEM PROTEIN LPTA"/>
    <property type="match status" value="1"/>
</dbReference>
<feature type="chain" id="PRO_5015015589" description="Lipopolysaccharide export system protein LptA" evidence="4">
    <location>
        <begin position="26"/>
        <end position="167"/>
    </location>
</feature>
<evidence type="ECO:0000256" key="3">
    <source>
        <dbReference type="ARBA" id="ARBA00022764"/>
    </source>
</evidence>
<evidence type="ECO:0000256" key="2">
    <source>
        <dbReference type="ARBA" id="ARBA00022729"/>
    </source>
</evidence>